<dbReference type="AlphaFoldDB" id="A0A0M4QUK5"/>
<evidence type="ECO:0000313" key="2">
    <source>
        <dbReference type="Proteomes" id="UP000062833"/>
    </source>
</evidence>
<protein>
    <submittedName>
        <fullName evidence="1">Uncharacterized protein</fullName>
    </submittedName>
</protein>
<proteinExistence type="predicted"/>
<keyword evidence="2" id="KW-1185">Reference proteome</keyword>
<name>A0A0M4QUK5_9MICC</name>
<evidence type="ECO:0000313" key="1">
    <source>
        <dbReference type="EMBL" id="ALE91236.1"/>
    </source>
</evidence>
<organism evidence="1 2">
    <name type="scientific">Arthrobacter alpinus</name>
    <dbReference type="NCBI Taxonomy" id="656366"/>
    <lineage>
        <taxon>Bacteria</taxon>
        <taxon>Bacillati</taxon>
        <taxon>Actinomycetota</taxon>
        <taxon>Actinomycetes</taxon>
        <taxon>Micrococcales</taxon>
        <taxon>Micrococcaceae</taxon>
        <taxon>Arthrobacter</taxon>
    </lineage>
</organism>
<reference evidence="2" key="1">
    <citation type="submission" date="2015-09" db="EMBL/GenBank/DDBJ databases">
        <title>Complete genome of Arthrobacter alpinus strain R3.8.</title>
        <authorList>
            <person name="See-Too W.S."/>
            <person name="Chan K.G."/>
        </authorList>
    </citation>
    <scope>NUCLEOTIDE SEQUENCE [LARGE SCALE GENOMIC DNA]</scope>
    <source>
        <strain evidence="2">R3.8</strain>
    </source>
</reference>
<sequence>MSKPDFVLTLEPAIPQLKNTPNGFQVFRYYWRLCWSSGAVRKFCFQSRVFDFKSQNQTDPGKIQSQSEQLGYSAQRGQVIFTVSARSSIGASRFNETVAFVEPKVLLSHSYDFRCHGDGIHPAGSWLFAHHQHSSGLSWKVHEKFSCISFSFML</sequence>
<dbReference type="EMBL" id="CP012677">
    <property type="protein sequence ID" value="ALE91236.1"/>
    <property type="molecule type" value="Genomic_DNA"/>
</dbReference>
<accession>A0A0M4QUK5</accession>
<dbReference type="Proteomes" id="UP000062833">
    <property type="component" value="Chromosome"/>
</dbReference>
<dbReference type="KEGG" id="aaq:AOC05_00790"/>
<gene>
    <name evidence="1" type="ORF">AOC05_00790</name>
</gene>